<comment type="caution">
    <text evidence="4">The sequence shown here is derived from an EMBL/GenBank/DDBJ whole genome shotgun (WGS) entry which is preliminary data.</text>
</comment>
<evidence type="ECO:0000259" key="3">
    <source>
        <dbReference type="Pfam" id="PF00326"/>
    </source>
</evidence>
<dbReference type="InterPro" id="IPR011042">
    <property type="entry name" value="6-blade_b-propeller_TolB-like"/>
</dbReference>
<dbReference type="Proteomes" id="UP001169764">
    <property type="component" value="Unassembled WGS sequence"/>
</dbReference>
<evidence type="ECO:0000313" key="4">
    <source>
        <dbReference type="EMBL" id="MDO6415426.1"/>
    </source>
</evidence>
<name>A0ABT8YAR3_9SPHN</name>
<dbReference type="PANTHER" id="PTHR42776:SF27">
    <property type="entry name" value="DIPEPTIDYL PEPTIDASE FAMILY MEMBER 6"/>
    <property type="match status" value="1"/>
</dbReference>
<feature type="chain" id="PRO_5047257065" evidence="2">
    <location>
        <begin position="22"/>
        <end position="729"/>
    </location>
</feature>
<dbReference type="NCBIfam" id="NF033523">
    <property type="entry name" value="lasso_peptidase"/>
    <property type="match status" value="1"/>
</dbReference>
<reference evidence="4" key="1">
    <citation type="submission" date="2023-07" db="EMBL/GenBank/DDBJ databases">
        <authorList>
            <person name="Kim M."/>
        </authorList>
    </citation>
    <scope>NUCLEOTIDE SEQUENCE</scope>
    <source>
        <strain evidence="4">BIUV-7</strain>
    </source>
</reference>
<sequence>MVRLIKALILMAALACAAAYAPTAWSLPPVALAGDSACADLLPGPGAAVRRASMIDDLLGLRDMGFSHLADLDRVMSISPDGREAAFVLSRADPKTNAYCQVVMVVSTDGSGRRRVLDIVGQPDLSRTTIRGLSNPSGLPAQNVPRWSADGSSLAYLKRVGAISEAWRVNVQSGKRDRISAPGVDVERLAWLAKGKALAVGYRDGRAAASSELEREGRSGYLFDERFATYTGNKPLQRANLPLAFQAVDPDTGRAQALTEDERASIGGPRILDSAARALLAAEAAGRKAWTAQEDGNDFMSPVRIWSQGKDGKSVRCEDDACIGMTLRHFITALWLSPDGGAVYWMRRTGWADGDIALYRWRPGEKIRKILQTSDLLIDCQPAATGIYCLHEASQRPRTLVRIDEQTGRWRTVWDPNPQWQDLDLGSVQRLHWRNDLGFEIYGDLVLPPGYRTGTKLPLIIVQYTSRGLLRGGTGDEYPIFSFAARGYAVLSFNMPQLYYSYIPGGHWSTPAAAERESTKGWRQRWSVLSALENGIQLVIDRGVGDPNALGISGLSDGSTTAQMALVQKPDQFKAASLSACCLEPEVMMIFGGTALSDERRAWDFPLANDAERARWAPLSISLHPEAVKTPVLLSNGDNEILVGVETYMALRQAGKPVEMYIYPDEYHLKTQPAHRQAIYRRNLAWFDFWIRRREDHCLASDAEFGRWRKMPGAPPADRLEQVGVSCAP</sequence>
<keyword evidence="5" id="KW-1185">Reference proteome</keyword>
<keyword evidence="1" id="KW-0378">Hydrolase</keyword>
<gene>
    <name evidence="4" type="ORF">Q4F19_13620</name>
</gene>
<evidence type="ECO:0000256" key="1">
    <source>
        <dbReference type="ARBA" id="ARBA00022801"/>
    </source>
</evidence>
<accession>A0ABT8YAR3</accession>
<dbReference type="SUPFAM" id="SSF53474">
    <property type="entry name" value="alpha/beta-Hydrolases"/>
    <property type="match status" value="1"/>
</dbReference>
<dbReference type="EMBL" id="JAUOTP010000006">
    <property type="protein sequence ID" value="MDO6415426.1"/>
    <property type="molecule type" value="Genomic_DNA"/>
</dbReference>
<dbReference type="Gene3D" id="2.120.10.30">
    <property type="entry name" value="TolB, C-terminal domain"/>
    <property type="match status" value="1"/>
</dbReference>
<evidence type="ECO:0000256" key="2">
    <source>
        <dbReference type="SAM" id="SignalP"/>
    </source>
</evidence>
<protein>
    <submittedName>
        <fullName evidence="4">Atxe2 family lasso peptide isopeptidase</fullName>
    </submittedName>
</protein>
<dbReference type="InterPro" id="IPR001375">
    <property type="entry name" value="Peptidase_S9_cat"/>
</dbReference>
<dbReference type="Gene3D" id="3.40.50.1820">
    <property type="entry name" value="alpha/beta hydrolase"/>
    <property type="match status" value="1"/>
</dbReference>
<dbReference type="SUPFAM" id="SSF82171">
    <property type="entry name" value="DPP6 N-terminal domain-like"/>
    <property type="match status" value="1"/>
</dbReference>
<feature type="domain" description="Peptidase S9 prolyl oligopeptidase catalytic" evidence="3">
    <location>
        <begin position="534"/>
        <end position="691"/>
    </location>
</feature>
<proteinExistence type="predicted"/>
<evidence type="ECO:0000313" key="5">
    <source>
        <dbReference type="Proteomes" id="UP001169764"/>
    </source>
</evidence>
<feature type="signal peptide" evidence="2">
    <location>
        <begin position="1"/>
        <end position="21"/>
    </location>
</feature>
<dbReference type="InterPro" id="IPR029058">
    <property type="entry name" value="AB_hydrolase_fold"/>
</dbReference>
<organism evidence="4 5">
    <name type="scientific">Sphingomonas natans</name>
    <dbReference type="NCBI Taxonomy" id="3063330"/>
    <lineage>
        <taxon>Bacteria</taxon>
        <taxon>Pseudomonadati</taxon>
        <taxon>Pseudomonadota</taxon>
        <taxon>Alphaproteobacteria</taxon>
        <taxon>Sphingomonadales</taxon>
        <taxon>Sphingomonadaceae</taxon>
        <taxon>Sphingomonas</taxon>
    </lineage>
</organism>
<dbReference type="Pfam" id="PF00326">
    <property type="entry name" value="Peptidase_S9"/>
    <property type="match status" value="1"/>
</dbReference>
<keyword evidence="2" id="KW-0732">Signal</keyword>
<dbReference type="RefSeq" id="WP_303543460.1">
    <property type="nucleotide sequence ID" value="NZ_JAUOTP010000006.1"/>
</dbReference>
<dbReference type="PANTHER" id="PTHR42776">
    <property type="entry name" value="SERINE PEPTIDASE S9 FAMILY MEMBER"/>
    <property type="match status" value="1"/>
</dbReference>
<dbReference type="InterPro" id="IPR053536">
    <property type="entry name" value="Lasso_peptide_isopeptidase"/>
</dbReference>